<evidence type="ECO:0000313" key="1">
    <source>
        <dbReference type="EMBL" id="TFB07808.1"/>
    </source>
</evidence>
<comment type="caution">
    <text evidence="1">The sequence shown here is derived from an EMBL/GenBank/DDBJ whole genome shotgun (WGS) entry which is preliminary data.</text>
</comment>
<protein>
    <submittedName>
        <fullName evidence="1">Uncharacterized protein</fullName>
    </submittedName>
</protein>
<dbReference type="RefSeq" id="XP_073564009.1">
    <property type="nucleotide sequence ID" value="XM_073698076.1"/>
</dbReference>
<reference evidence="1 2" key="1">
    <citation type="submission" date="2018-01" db="EMBL/GenBank/DDBJ databases">
        <title>Genome characterization of the sugarcane-associated fungus Trichoderma ghanense CCMA-1212 and their application in lignocelulose bioconversion.</title>
        <authorList>
            <person name="Steindorff A.S."/>
            <person name="Mendes T.D."/>
            <person name="Vilela E.S.D."/>
            <person name="Rodrigues D.S."/>
            <person name="Formighieri E.F."/>
            <person name="Melo I.S."/>
            <person name="Favaro L.C.L."/>
        </authorList>
    </citation>
    <scope>NUCLEOTIDE SEQUENCE [LARGE SCALE GENOMIC DNA]</scope>
    <source>
        <strain evidence="1 2">CCMA-1212</strain>
    </source>
</reference>
<accession>A0ABY2HHJ2</accession>
<sequence length="109" mass="11717">MSAGYVRGQQHVKMVMMTSALSDDQITPLGPSRSRIIPEEATASVEPTDSDHLLPAAHCLGRGIPELLMALTRIPSCTSRSSESDSDNVGRRKRCKVSAISPISIITNL</sequence>
<keyword evidence="2" id="KW-1185">Reference proteome</keyword>
<proteinExistence type="predicted"/>
<name>A0ABY2HHJ2_9HYPO</name>
<dbReference type="EMBL" id="PPTA01000001">
    <property type="protein sequence ID" value="TFB07808.1"/>
    <property type="molecule type" value="Genomic_DNA"/>
</dbReference>
<evidence type="ECO:0000313" key="2">
    <source>
        <dbReference type="Proteomes" id="UP001642720"/>
    </source>
</evidence>
<dbReference type="Proteomes" id="UP001642720">
    <property type="component" value="Unassembled WGS sequence"/>
</dbReference>
<organism evidence="1 2">
    <name type="scientific">Trichoderma ghanense</name>
    <dbReference type="NCBI Taxonomy" id="65468"/>
    <lineage>
        <taxon>Eukaryota</taxon>
        <taxon>Fungi</taxon>
        <taxon>Dikarya</taxon>
        <taxon>Ascomycota</taxon>
        <taxon>Pezizomycotina</taxon>
        <taxon>Sordariomycetes</taxon>
        <taxon>Hypocreomycetidae</taxon>
        <taxon>Hypocreales</taxon>
        <taxon>Hypocreaceae</taxon>
        <taxon>Trichoderma</taxon>
    </lineage>
</organism>
<dbReference type="GeneID" id="300572526"/>
<gene>
    <name evidence="1" type="ORF">CCMA1212_000615</name>
</gene>